<name>A0A3B0PSX4_MYCSY</name>
<feature type="non-terminal residue" evidence="1">
    <location>
        <position position="144"/>
    </location>
</feature>
<evidence type="ECO:0000313" key="2">
    <source>
        <dbReference type="Proteomes" id="UP000259328"/>
    </source>
</evidence>
<sequence length="144" mass="15459">MLYTSADATENALRYQGASSSTAPGSPTVNDANVKAKVNVYLNYTGPSIVLDEALPTVGGKENTLINGTSNVEGTFNDKFKKLLVNVVGENITQTSLLQAIINYVNKFDPKFPASFVLKTNGVAIASVQNNTQLRIGSLNDFLW</sequence>
<dbReference type="EMBL" id="LS991953">
    <property type="protein sequence ID" value="SYV92791.1"/>
    <property type="molecule type" value="Genomic_DNA"/>
</dbReference>
<dbReference type="AlphaFoldDB" id="A0A3B0PSX4"/>
<gene>
    <name evidence="1" type="ORF">NCTC10124_00518</name>
</gene>
<proteinExistence type="predicted"/>
<dbReference type="Proteomes" id="UP000259328">
    <property type="component" value="Chromosome"/>
</dbReference>
<protein>
    <submittedName>
        <fullName evidence="1">Uncharacterized protein</fullName>
    </submittedName>
</protein>
<reference evidence="2" key="1">
    <citation type="submission" date="2018-06" db="EMBL/GenBank/DDBJ databases">
        <authorList>
            <consortium name="Pathogen Informatics"/>
        </authorList>
    </citation>
    <scope>NUCLEOTIDE SEQUENCE [LARGE SCALE GENOMIC DNA]</scope>
    <source>
        <strain evidence="2">NCTC10124</strain>
    </source>
</reference>
<evidence type="ECO:0000313" key="1">
    <source>
        <dbReference type="EMBL" id="SYV92791.1"/>
    </source>
</evidence>
<organism evidence="1 2">
    <name type="scientific">Mycoplasmopsis synoviae</name>
    <name type="common">Mycoplasma synoviae</name>
    <dbReference type="NCBI Taxonomy" id="2109"/>
    <lineage>
        <taxon>Bacteria</taxon>
        <taxon>Bacillati</taxon>
        <taxon>Mycoplasmatota</taxon>
        <taxon>Mycoplasmoidales</taxon>
        <taxon>Metamycoplasmataceae</taxon>
        <taxon>Mycoplasmopsis</taxon>
    </lineage>
</organism>
<accession>A0A3B0PSX4</accession>